<accession>A0AAU9T2M1</accession>
<reference evidence="2 3" key="1">
    <citation type="submission" date="2022-03" db="EMBL/GenBank/DDBJ databases">
        <authorList>
            <person name="Nunn A."/>
            <person name="Chopra R."/>
            <person name="Nunn A."/>
            <person name="Contreras Garrido A."/>
        </authorList>
    </citation>
    <scope>NUCLEOTIDE SEQUENCE [LARGE SCALE GENOMIC DNA]</scope>
</reference>
<dbReference type="InterPro" id="IPR013666">
    <property type="entry name" value="PH_pln"/>
</dbReference>
<dbReference type="Pfam" id="PF08458">
    <property type="entry name" value="PH_2"/>
    <property type="match status" value="1"/>
</dbReference>
<evidence type="ECO:0000259" key="1">
    <source>
        <dbReference type="Pfam" id="PF08458"/>
    </source>
</evidence>
<dbReference type="AlphaFoldDB" id="A0AAU9T2M1"/>
<keyword evidence="3" id="KW-1185">Reference proteome</keyword>
<dbReference type="GO" id="GO:0010305">
    <property type="term" value="P:leaf vascular tissue pattern formation"/>
    <property type="evidence" value="ECO:0007669"/>
    <property type="project" value="TreeGrafter"/>
</dbReference>
<evidence type="ECO:0000313" key="3">
    <source>
        <dbReference type="Proteomes" id="UP000836841"/>
    </source>
</evidence>
<name>A0AAU9T2M1_THLAR</name>
<sequence length="75" mass="8858">MTIKQKYIVLEVIKNVPAWPGRHLLEGGDDLRYFGLKTVLRGDVEFECKSQREYEMWTQGVSRLLVVAAERRFRM</sequence>
<dbReference type="GO" id="GO:0010087">
    <property type="term" value="P:phloem or xylem histogenesis"/>
    <property type="evidence" value="ECO:0007669"/>
    <property type="project" value="TreeGrafter"/>
</dbReference>
<organism evidence="2 3">
    <name type="scientific">Thlaspi arvense</name>
    <name type="common">Field penny-cress</name>
    <dbReference type="NCBI Taxonomy" id="13288"/>
    <lineage>
        <taxon>Eukaryota</taxon>
        <taxon>Viridiplantae</taxon>
        <taxon>Streptophyta</taxon>
        <taxon>Embryophyta</taxon>
        <taxon>Tracheophyta</taxon>
        <taxon>Spermatophyta</taxon>
        <taxon>Magnoliopsida</taxon>
        <taxon>eudicotyledons</taxon>
        <taxon>Gunneridae</taxon>
        <taxon>Pentapetalae</taxon>
        <taxon>rosids</taxon>
        <taxon>malvids</taxon>
        <taxon>Brassicales</taxon>
        <taxon>Brassicaceae</taxon>
        <taxon>Thlaspideae</taxon>
        <taxon>Thlaspi</taxon>
    </lineage>
</organism>
<gene>
    <name evidence="2" type="ORF">TAV2_LOCUS25560</name>
</gene>
<dbReference type="Proteomes" id="UP000836841">
    <property type="component" value="Chromosome 7"/>
</dbReference>
<dbReference type="PANTHER" id="PTHR31351:SF4">
    <property type="entry name" value="AUXIN CANALIZATION PROTEIN (DUF828)"/>
    <property type="match status" value="1"/>
</dbReference>
<dbReference type="PANTHER" id="PTHR31351">
    <property type="entry name" value="EXPRESSED PROTEIN"/>
    <property type="match status" value="1"/>
</dbReference>
<protein>
    <recommendedName>
        <fullName evidence="1">Pleckstrin-like plant domain-containing protein</fullName>
    </recommendedName>
</protein>
<dbReference type="GO" id="GO:0009734">
    <property type="term" value="P:auxin-activated signaling pathway"/>
    <property type="evidence" value="ECO:0007669"/>
    <property type="project" value="TreeGrafter"/>
</dbReference>
<dbReference type="EMBL" id="OU466863">
    <property type="protein sequence ID" value="CAH2079140.1"/>
    <property type="molecule type" value="Genomic_DNA"/>
</dbReference>
<feature type="domain" description="Pleckstrin-like plant" evidence="1">
    <location>
        <begin position="2"/>
        <end position="67"/>
    </location>
</feature>
<proteinExistence type="predicted"/>
<evidence type="ECO:0000313" key="2">
    <source>
        <dbReference type="EMBL" id="CAH2079140.1"/>
    </source>
</evidence>
<dbReference type="InterPro" id="IPR040269">
    <property type="entry name" value="VAB"/>
</dbReference>